<dbReference type="AlphaFoldDB" id="A0A9Q0DR51"/>
<protein>
    <submittedName>
        <fullName evidence="2">Uncharacterized protein</fullName>
    </submittedName>
</protein>
<feature type="region of interest" description="Disordered" evidence="1">
    <location>
        <begin position="1"/>
        <end position="27"/>
    </location>
</feature>
<comment type="caution">
    <text evidence="2">The sequence shown here is derived from an EMBL/GenBank/DDBJ whole genome shotgun (WGS) entry which is preliminary data.</text>
</comment>
<accession>A0A9Q0DR51</accession>
<name>A0A9Q0DR51_9TELE</name>
<feature type="region of interest" description="Disordered" evidence="1">
    <location>
        <begin position="58"/>
        <end position="79"/>
    </location>
</feature>
<evidence type="ECO:0000313" key="3">
    <source>
        <dbReference type="Proteomes" id="UP001148018"/>
    </source>
</evidence>
<sequence length="146" mass="15843">MPPPYGSVLSETGGLGAPADAKSEEELAERVFGLRPPGARNAGPETAVIEGKEVKYKENKEQCGRESSTQQLHGGRPPVRMDERVPVWLVKGIALQGRASNSAQLVAVVKRHRGEPTNRAERESESQGMMQLGGNAIICPWFRRGI</sequence>
<dbReference type="Proteomes" id="UP001148018">
    <property type="component" value="Unassembled WGS sequence"/>
</dbReference>
<organism evidence="2 3">
    <name type="scientific">Muraenolepis orangiensis</name>
    <name type="common">Patagonian moray cod</name>
    <dbReference type="NCBI Taxonomy" id="630683"/>
    <lineage>
        <taxon>Eukaryota</taxon>
        <taxon>Metazoa</taxon>
        <taxon>Chordata</taxon>
        <taxon>Craniata</taxon>
        <taxon>Vertebrata</taxon>
        <taxon>Euteleostomi</taxon>
        <taxon>Actinopterygii</taxon>
        <taxon>Neopterygii</taxon>
        <taxon>Teleostei</taxon>
        <taxon>Neoteleostei</taxon>
        <taxon>Acanthomorphata</taxon>
        <taxon>Zeiogadaria</taxon>
        <taxon>Gadariae</taxon>
        <taxon>Gadiformes</taxon>
        <taxon>Muraenolepidoidei</taxon>
        <taxon>Muraenolepididae</taxon>
        <taxon>Muraenolepis</taxon>
    </lineage>
</organism>
<keyword evidence="3" id="KW-1185">Reference proteome</keyword>
<evidence type="ECO:0000313" key="2">
    <source>
        <dbReference type="EMBL" id="KAJ3594169.1"/>
    </source>
</evidence>
<reference evidence="2" key="1">
    <citation type="submission" date="2022-07" db="EMBL/GenBank/DDBJ databases">
        <title>Chromosome-level genome of Muraenolepis orangiensis.</title>
        <authorList>
            <person name="Kim J."/>
        </authorList>
    </citation>
    <scope>NUCLEOTIDE SEQUENCE</scope>
    <source>
        <strain evidence="2">KU_S4_2022</strain>
        <tissue evidence="2">Muscle</tissue>
    </source>
</reference>
<evidence type="ECO:0000256" key="1">
    <source>
        <dbReference type="SAM" id="MobiDB-lite"/>
    </source>
</evidence>
<proteinExistence type="predicted"/>
<dbReference type="EMBL" id="JANIIK010000112">
    <property type="protein sequence ID" value="KAJ3594169.1"/>
    <property type="molecule type" value="Genomic_DNA"/>
</dbReference>
<gene>
    <name evidence="2" type="ORF">NHX12_006500</name>
</gene>